<keyword evidence="1" id="KW-0808">Transferase</keyword>
<evidence type="ECO:0000313" key="8">
    <source>
        <dbReference type="EMBL" id="QKG20341.1"/>
    </source>
</evidence>
<feature type="compositionally biased region" description="Polar residues" evidence="6">
    <location>
        <begin position="569"/>
        <end position="579"/>
    </location>
</feature>
<proteinExistence type="predicted"/>
<dbReference type="CDD" id="cd14014">
    <property type="entry name" value="STKc_PknB_like"/>
    <property type="match status" value="1"/>
</dbReference>
<dbReference type="InterPro" id="IPR018391">
    <property type="entry name" value="PQQ_b-propeller_rpt"/>
</dbReference>
<dbReference type="InterPro" id="IPR017441">
    <property type="entry name" value="Protein_kinase_ATP_BS"/>
</dbReference>
<dbReference type="AlphaFoldDB" id="A0A7D3ZID6"/>
<gene>
    <name evidence="8" type="ORF">ACTIVE_1979</name>
</gene>
<dbReference type="PROSITE" id="PS50011">
    <property type="entry name" value="PROTEIN_KINASE_DOM"/>
    <property type="match status" value="1"/>
</dbReference>
<dbReference type="EMBL" id="CP053892">
    <property type="protein sequence ID" value="QKG20341.1"/>
    <property type="molecule type" value="Genomic_DNA"/>
</dbReference>
<evidence type="ECO:0000259" key="7">
    <source>
        <dbReference type="PROSITE" id="PS50011"/>
    </source>
</evidence>
<dbReference type="PROSITE" id="PS00107">
    <property type="entry name" value="PROTEIN_KINASE_ATP"/>
    <property type="match status" value="1"/>
</dbReference>
<dbReference type="Pfam" id="PF00069">
    <property type="entry name" value="Pkinase"/>
    <property type="match status" value="1"/>
</dbReference>
<dbReference type="SMART" id="SM00564">
    <property type="entry name" value="PQQ"/>
    <property type="match status" value="7"/>
</dbReference>
<dbReference type="PANTHER" id="PTHR43289">
    <property type="entry name" value="MITOGEN-ACTIVATED PROTEIN KINASE KINASE KINASE 20-RELATED"/>
    <property type="match status" value="1"/>
</dbReference>
<dbReference type="Gene3D" id="1.10.510.10">
    <property type="entry name" value="Transferase(Phosphotransferase) domain 1"/>
    <property type="match status" value="1"/>
</dbReference>
<dbReference type="InterPro" id="IPR015943">
    <property type="entry name" value="WD40/YVTN_repeat-like_dom_sf"/>
</dbReference>
<dbReference type="InterPro" id="IPR002372">
    <property type="entry name" value="PQQ_rpt_dom"/>
</dbReference>
<dbReference type="InterPro" id="IPR011047">
    <property type="entry name" value="Quinoprotein_ADH-like_sf"/>
</dbReference>
<evidence type="ECO:0000256" key="4">
    <source>
        <dbReference type="ARBA" id="ARBA00022840"/>
    </source>
</evidence>
<protein>
    <submittedName>
        <fullName evidence="8">Serine/threonine protein kinase</fullName>
    </submittedName>
</protein>
<feature type="region of interest" description="Disordered" evidence="6">
    <location>
        <begin position="559"/>
        <end position="579"/>
    </location>
</feature>
<dbReference type="InterPro" id="IPR011009">
    <property type="entry name" value="Kinase-like_dom_sf"/>
</dbReference>
<dbReference type="Gene3D" id="3.30.200.20">
    <property type="entry name" value="Phosphorylase Kinase, domain 1"/>
    <property type="match status" value="1"/>
</dbReference>
<dbReference type="SUPFAM" id="SSF56112">
    <property type="entry name" value="Protein kinase-like (PK-like)"/>
    <property type="match status" value="1"/>
</dbReference>
<name>A0A7D3ZID6_ACTVE</name>
<keyword evidence="2 5" id="KW-0547">Nucleotide-binding</keyword>
<feature type="domain" description="Protein kinase" evidence="7">
    <location>
        <begin position="15"/>
        <end position="267"/>
    </location>
</feature>
<dbReference type="PANTHER" id="PTHR43289:SF34">
    <property type="entry name" value="SERINE_THREONINE-PROTEIN KINASE YBDM-RELATED"/>
    <property type="match status" value="1"/>
</dbReference>
<evidence type="ECO:0000256" key="2">
    <source>
        <dbReference type="ARBA" id="ARBA00022741"/>
    </source>
</evidence>
<evidence type="ECO:0000256" key="3">
    <source>
        <dbReference type="ARBA" id="ARBA00022777"/>
    </source>
</evidence>
<organism evidence="8 9">
    <name type="scientific">Actinomadura verrucosospora</name>
    <dbReference type="NCBI Taxonomy" id="46165"/>
    <lineage>
        <taxon>Bacteria</taxon>
        <taxon>Bacillati</taxon>
        <taxon>Actinomycetota</taxon>
        <taxon>Actinomycetes</taxon>
        <taxon>Streptosporangiales</taxon>
        <taxon>Thermomonosporaceae</taxon>
        <taxon>Actinomadura</taxon>
    </lineage>
</organism>
<feature type="region of interest" description="Disordered" evidence="6">
    <location>
        <begin position="288"/>
        <end position="313"/>
    </location>
</feature>
<dbReference type="GO" id="GO:0005524">
    <property type="term" value="F:ATP binding"/>
    <property type="evidence" value="ECO:0007669"/>
    <property type="project" value="UniProtKB-UniRule"/>
</dbReference>
<dbReference type="GO" id="GO:0004674">
    <property type="term" value="F:protein serine/threonine kinase activity"/>
    <property type="evidence" value="ECO:0007669"/>
    <property type="project" value="UniProtKB-KW"/>
</dbReference>
<accession>A0A7D3ZID6</accession>
<dbReference type="RefSeq" id="WP_173094775.1">
    <property type="nucleotide sequence ID" value="NZ_CP053892.1"/>
</dbReference>
<feature type="binding site" evidence="5">
    <location>
        <position position="43"/>
    </location>
    <ligand>
        <name>ATP</name>
        <dbReference type="ChEBI" id="CHEBI:30616"/>
    </ligand>
</feature>
<evidence type="ECO:0000313" key="9">
    <source>
        <dbReference type="Proteomes" id="UP000501240"/>
    </source>
</evidence>
<keyword evidence="4 5" id="KW-0067">ATP-binding</keyword>
<sequence length="719" mass="72950">MDPLRAGDPPRIGGIRLLARLGTGGMGRVFLGRTAAGRPVAVKVVHPDLAGDPGFRARFAREVAAARAVGGAFTAPLIDADPDAPRPWLVTAYLPGRSLQEAVDGHGPLPPASVRALGAGLAEAIVAIHRAGVAHRDLKPSNVMLTPDGARVIDFGIARAAEAATVTRTGTAVGSPGYMAPEQAAGPGAGPAGDVFALGAVLAFAATGTGPFGRGAVHELVYRVVHEPPRLDGVADPDLHAAIAGCLAKDPELRPSAAAVLERLAALAPAAPHGVAWLPPPVASDITRPVPMPAGTRDAADGGPASPARRRPLVGGAAGAAAPLAGGAALTATGLPGGGGAEAGAADGVWVYDPKGTFSGGPVVLGDLVFATTGIGAATLHAVDRRTGRKRWSAGGVRSPGDLFPLGVAAYGGVVYAPGDDEIIALDRGTGRALWAAPTPGGYTLEAPVIGAGLLFAPQSDAESVVEAYDGRTGARRWVFDTGGFVRTPLMTDGSLLYALAEGTVFGVEAVSGRVRWRHGLGRRVEVVGTPAAAGGALYVIDTKSVLYALDAATGKARWTQRKGGPGSASPQTAVSVSGGTVFTGDGSRTVSAFRARDGRPLWRHAFPGRNPDGRRLLPLVASGVAIFSFDESLVALDAATGRVRWQAGGLTGPDQRPVLAAGAVHLAGWDAVVSYDPATGRLLHRRPRTNLEAENLTAAGDVIYWTDGEGLHAAKAPH</sequence>
<evidence type="ECO:0000256" key="6">
    <source>
        <dbReference type="SAM" id="MobiDB-lite"/>
    </source>
</evidence>
<dbReference type="InterPro" id="IPR008271">
    <property type="entry name" value="Ser/Thr_kinase_AS"/>
</dbReference>
<dbReference type="SMART" id="SM00220">
    <property type="entry name" value="S_TKc"/>
    <property type="match status" value="1"/>
</dbReference>
<dbReference type="Proteomes" id="UP000501240">
    <property type="component" value="Chromosome"/>
</dbReference>
<dbReference type="Gene3D" id="2.130.10.10">
    <property type="entry name" value="YVTN repeat-like/Quinoprotein amine dehydrogenase"/>
    <property type="match status" value="2"/>
</dbReference>
<dbReference type="InterPro" id="IPR000719">
    <property type="entry name" value="Prot_kinase_dom"/>
</dbReference>
<keyword evidence="9" id="KW-1185">Reference proteome</keyword>
<evidence type="ECO:0000256" key="1">
    <source>
        <dbReference type="ARBA" id="ARBA00022679"/>
    </source>
</evidence>
<keyword evidence="3 8" id="KW-0418">Kinase</keyword>
<dbReference type="SUPFAM" id="SSF50998">
    <property type="entry name" value="Quinoprotein alcohol dehydrogenase-like"/>
    <property type="match status" value="2"/>
</dbReference>
<dbReference type="Pfam" id="PF13360">
    <property type="entry name" value="PQQ_2"/>
    <property type="match status" value="2"/>
</dbReference>
<dbReference type="PROSITE" id="PS00108">
    <property type="entry name" value="PROTEIN_KINASE_ST"/>
    <property type="match status" value="1"/>
</dbReference>
<keyword evidence="8" id="KW-0723">Serine/threonine-protein kinase</keyword>
<evidence type="ECO:0000256" key="5">
    <source>
        <dbReference type="PROSITE-ProRule" id="PRU10141"/>
    </source>
</evidence>
<reference evidence="8 9" key="1">
    <citation type="submission" date="2020-05" db="EMBL/GenBank/DDBJ databases">
        <title>Actinomadura verrucosospora NRRL-B18236 (PFL_A860) Genome sequencing and assembly.</title>
        <authorList>
            <person name="Samborskyy M."/>
        </authorList>
    </citation>
    <scope>NUCLEOTIDE SEQUENCE [LARGE SCALE GENOMIC DNA]</scope>
    <source>
        <strain evidence="8 9">NRRL:B18236</strain>
    </source>
</reference>